<sequence>MKMTIRRANNPITPRLQPTFSYPLLRKGLLVACFTCLVFEALVTEGMQPFRNEAQVTTSLTDRIAERSSCPRNVAREIDPGREGSVPLPNGESPKARKRDRILRFGKKVLNPDVWREKFSRTPAPHHYGKPPQPIGEPAVYSNEVQPAAHRDTPLSGTGESSSNDPNISDQSRRYPKETWAPNSITLNRPIRDGSRSGLQWVEITPDHERSSEYITPGQDSLYRVLAHHAHDDPEKGEFIKVQLIKFIADNPSKFTQYVASREQAETCDTIRINDVTYRLWDPAQGDGVIFPAFTHLHPHNLAVLSYLEDDSVRVMAYFRHPEQNFYRGLVLHDGNYDIVRDKPRESSSLSPVALRNGGFLEPLGTPSVHSNKVLPPTHPSSSGDGLSASFVGGLFGSDREMLDQSKCFSQEPRSPNSITTYPIEAFHKQNVPWVNMPDVPGHDKTSRYIKTGEDSVFRVLAYHGYRDQGEHETVKEDLVAFIRNNPEQFREYIITSASGNNKDDHTIIIDGLTYKLWDSRKGDGVMFAAFPEVYAYNLAVLSYDKDKNIRVQEHIPQLKKASLRGVIYENGNYEVVDNYENFQEKISSQRRKT</sequence>
<evidence type="ECO:0000313" key="3">
    <source>
        <dbReference type="Proteomes" id="UP000054564"/>
    </source>
</evidence>
<feature type="compositionally biased region" description="Polar residues" evidence="1">
    <location>
        <begin position="155"/>
        <end position="170"/>
    </location>
</feature>
<feature type="region of interest" description="Disordered" evidence="1">
    <location>
        <begin position="116"/>
        <end position="191"/>
    </location>
</feature>
<accession>A0A0L0VTS7</accession>
<protein>
    <submittedName>
        <fullName evidence="2">Uncharacterized protein</fullName>
    </submittedName>
</protein>
<name>A0A0L0VTS7_9BASI</name>
<keyword evidence="3" id="KW-1185">Reference proteome</keyword>
<organism evidence="2 3">
    <name type="scientific">Puccinia striiformis f. sp. tritici PST-78</name>
    <dbReference type="NCBI Taxonomy" id="1165861"/>
    <lineage>
        <taxon>Eukaryota</taxon>
        <taxon>Fungi</taxon>
        <taxon>Dikarya</taxon>
        <taxon>Basidiomycota</taxon>
        <taxon>Pucciniomycotina</taxon>
        <taxon>Pucciniomycetes</taxon>
        <taxon>Pucciniales</taxon>
        <taxon>Pucciniaceae</taxon>
        <taxon>Puccinia</taxon>
    </lineage>
</organism>
<dbReference type="EMBL" id="AJIL01000021">
    <property type="protein sequence ID" value="KNF02676.1"/>
    <property type="molecule type" value="Genomic_DNA"/>
</dbReference>
<evidence type="ECO:0000256" key="1">
    <source>
        <dbReference type="SAM" id="MobiDB-lite"/>
    </source>
</evidence>
<gene>
    <name evidence="2" type="ORF">PSTG_03962</name>
</gene>
<evidence type="ECO:0000313" key="2">
    <source>
        <dbReference type="EMBL" id="KNF02676.1"/>
    </source>
</evidence>
<dbReference type="CDD" id="cd22744">
    <property type="entry name" value="OTU"/>
    <property type="match status" value="1"/>
</dbReference>
<dbReference type="Gene3D" id="3.90.70.80">
    <property type="match status" value="1"/>
</dbReference>
<dbReference type="AlphaFoldDB" id="A0A0L0VTS7"/>
<comment type="caution">
    <text evidence="2">The sequence shown here is derived from an EMBL/GenBank/DDBJ whole genome shotgun (WGS) entry which is preliminary data.</text>
</comment>
<dbReference type="Proteomes" id="UP000054564">
    <property type="component" value="Unassembled WGS sequence"/>
</dbReference>
<reference evidence="3" key="1">
    <citation type="submission" date="2014-03" db="EMBL/GenBank/DDBJ databases">
        <title>The Genome Sequence of Puccinia striiformis f. sp. tritici PST-78.</title>
        <authorList>
            <consortium name="The Broad Institute Genome Sequencing Platform"/>
            <person name="Cuomo C."/>
            <person name="Hulbert S."/>
            <person name="Chen X."/>
            <person name="Walker B."/>
            <person name="Young S.K."/>
            <person name="Zeng Q."/>
            <person name="Gargeya S."/>
            <person name="Fitzgerald M."/>
            <person name="Haas B."/>
            <person name="Abouelleil A."/>
            <person name="Alvarado L."/>
            <person name="Arachchi H.M."/>
            <person name="Berlin A.M."/>
            <person name="Chapman S.B."/>
            <person name="Goldberg J."/>
            <person name="Griggs A."/>
            <person name="Gujja S."/>
            <person name="Hansen M."/>
            <person name="Howarth C."/>
            <person name="Imamovic A."/>
            <person name="Larimer J."/>
            <person name="McCowan C."/>
            <person name="Montmayeur A."/>
            <person name="Murphy C."/>
            <person name="Neiman D."/>
            <person name="Pearson M."/>
            <person name="Priest M."/>
            <person name="Roberts A."/>
            <person name="Saif S."/>
            <person name="Shea T."/>
            <person name="Sisk P."/>
            <person name="Sykes S."/>
            <person name="Wortman J."/>
            <person name="Nusbaum C."/>
            <person name="Birren B."/>
        </authorList>
    </citation>
    <scope>NUCLEOTIDE SEQUENCE [LARGE SCALE GENOMIC DNA]</scope>
    <source>
        <strain evidence="3">race PST-78</strain>
    </source>
</reference>
<proteinExistence type="predicted"/>
<feature type="region of interest" description="Disordered" evidence="1">
    <location>
        <begin position="71"/>
        <end position="100"/>
    </location>
</feature>